<comment type="caution">
    <text evidence="5">The sequence shown here is derived from an EMBL/GenBank/DDBJ whole genome shotgun (WGS) entry which is preliminary data.</text>
</comment>
<protein>
    <recommendedName>
        <fullName evidence="4">B box-type domain-containing protein</fullName>
    </recommendedName>
</protein>
<evidence type="ECO:0000313" key="5">
    <source>
        <dbReference type="EMBL" id="KAJ8024276.1"/>
    </source>
</evidence>
<name>A0A9Q1BDZ4_HOLLE</name>
<dbReference type="InterPro" id="IPR000315">
    <property type="entry name" value="Znf_B-box"/>
</dbReference>
<gene>
    <name evidence="5" type="ORF">HOLleu_36968</name>
</gene>
<feature type="coiled-coil region" evidence="2">
    <location>
        <begin position="168"/>
        <end position="195"/>
    </location>
</feature>
<dbReference type="SUPFAM" id="SSF57845">
    <property type="entry name" value="B-box zinc-binding domain"/>
    <property type="match status" value="1"/>
</dbReference>
<dbReference type="Proteomes" id="UP001152320">
    <property type="component" value="Chromosome 19"/>
</dbReference>
<reference evidence="5" key="1">
    <citation type="submission" date="2021-10" db="EMBL/GenBank/DDBJ databases">
        <title>Tropical sea cucumber genome reveals ecological adaptation and Cuvierian tubules defense mechanism.</title>
        <authorList>
            <person name="Chen T."/>
        </authorList>
    </citation>
    <scope>NUCLEOTIDE SEQUENCE</scope>
    <source>
        <strain evidence="5">Nanhai2018</strain>
        <tissue evidence="5">Muscle</tissue>
    </source>
</reference>
<accession>A0A9Q1BDZ4</accession>
<dbReference type="Pfam" id="PF00643">
    <property type="entry name" value="zf-B_box"/>
    <property type="match status" value="1"/>
</dbReference>
<proteinExistence type="predicted"/>
<dbReference type="PROSITE" id="PS50119">
    <property type="entry name" value="ZF_BBOX"/>
    <property type="match status" value="1"/>
</dbReference>
<dbReference type="GO" id="GO:0008270">
    <property type="term" value="F:zinc ion binding"/>
    <property type="evidence" value="ECO:0007669"/>
    <property type="project" value="UniProtKB-KW"/>
</dbReference>
<dbReference type="AlphaFoldDB" id="A0A9Q1BDZ4"/>
<dbReference type="Gene3D" id="3.30.160.60">
    <property type="entry name" value="Classic Zinc Finger"/>
    <property type="match status" value="1"/>
</dbReference>
<feature type="compositionally biased region" description="Basic and acidic residues" evidence="3">
    <location>
        <begin position="93"/>
        <end position="107"/>
    </location>
</feature>
<evidence type="ECO:0000259" key="4">
    <source>
        <dbReference type="PROSITE" id="PS50119"/>
    </source>
</evidence>
<evidence type="ECO:0000256" key="3">
    <source>
        <dbReference type="SAM" id="MobiDB-lite"/>
    </source>
</evidence>
<dbReference type="PANTHER" id="PTHR25462:SF296">
    <property type="entry name" value="MEIOTIC P26, ISOFORM F"/>
    <property type="match status" value="1"/>
</dbReference>
<keyword evidence="1" id="KW-0479">Metal-binding</keyword>
<feature type="domain" description="B box-type" evidence="4">
    <location>
        <begin position="119"/>
        <end position="157"/>
    </location>
</feature>
<dbReference type="PANTHER" id="PTHR25462">
    <property type="entry name" value="BONUS, ISOFORM C-RELATED"/>
    <property type="match status" value="1"/>
</dbReference>
<organism evidence="5 6">
    <name type="scientific">Holothuria leucospilota</name>
    <name type="common">Black long sea cucumber</name>
    <name type="synonym">Mertensiothuria leucospilota</name>
    <dbReference type="NCBI Taxonomy" id="206669"/>
    <lineage>
        <taxon>Eukaryota</taxon>
        <taxon>Metazoa</taxon>
        <taxon>Echinodermata</taxon>
        <taxon>Eleutherozoa</taxon>
        <taxon>Echinozoa</taxon>
        <taxon>Holothuroidea</taxon>
        <taxon>Aspidochirotacea</taxon>
        <taxon>Aspidochirotida</taxon>
        <taxon>Holothuriidae</taxon>
        <taxon>Holothuria</taxon>
    </lineage>
</organism>
<keyword evidence="2" id="KW-0175">Coiled coil</keyword>
<keyword evidence="1" id="KW-0863">Zinc-finger</keyword>
<evidence type="ECO:0000313" key="6">
    <source>
        <dbReference type="Proteomes" id="UP001152320"/>
    </source>
</evidence>
<evidence type="ECO:0000256" key="2">
    <source>
        <dbReference type="SAM" id="Coils"/>
    </source>
</evidence>
<keyword evidence="1" id="KW-0862">Zinc</keyword>
<dbReference type="EMBL" id="JAIZAY010000019">
    <property type="protein sequence ID" value="KAJ8024276.1"/>
    <property type="molecule type" value="Genomic_DNA"/>
</dbReference>
<keyword evidence="6" id="KW-1185">Reference proteome</keyword>
<sequence length="596" mass="67470">MADTTEQSYGLSPYQILVTKLQSDLTLDEMKNVLRELNVDRNTITSLESCNFVDILQTRGILPEGVGGQLYDALKRCHLDKVATHVKTYEDRLKEEHEADKKTEDHQPLLNPDPCTTNCDLHPQYTVELFCNTCNMKICYQCVFLNHRDKTHNVLSKQDIEGQIGNTVDMLKQRIHSLKDKLQSVRKNIEEFEKRKNVGNFSLVDAQANLWQNLLKQHEEHLLIALTERKQCMERTLLDMKTTAQETERLIKNIGDAISKVMQDSEKLQQLELLMKWKTKLTDLKTKVQTTSSTRENITLMFRPIPASGFFAELRFGNVVGAITLSQKYALLVKDERSAGLKIVAHCVSFETQKRVWYRELEDFGSTEPIIIAPNLYGTGVQSSVMIALGRSLTSIAIERKNEECSISNVVSFTLENMPNGNYVTAMTTVTSGKRDVGMLIASNASTKISRFNASLKYDRDIDCSSAVHSIYSMACVDNDIAIVDSVREEIVLLKISGDDVIISGKLHVMENLATIPKMIQWEGNFWSVLLVSKEDMREEIIWETVNYLQDSNKFSSSGNGKCDPQTTAVSLSFIRDRTSVCFSDGTVKEFPTVIR</sequence>
<evidence type="ECO:0000256" key="1">
    <source>
        <dbReference type="PROSITE-ProRule" id="PRU00024"/>
    </source>
</evidence>
<feature type="region of interest" description="Disordered" evidence="3">
    <location>
        <begin position="93"/>
        <end position="113"/>
    </location>
</feature>
<dbReference type="InterPro" id="IPR047153">
    <property type="entry name" value="TRIM45/56/19-like"/>
</dbReference>